<gene>
    <name evidence="2" type="ORF">M413DRAFT_442342</name>
</gene>
<evidence type="ECO:0000313" key="2">
    <source>
        <dbReference type="EMBL" id="KIM45719.1"/>
    </source>
</evidence>
<dbReference type="EMBL" id="KN831772">
    <property type="protein sequence ID" value="KIM45719.1"/>
    <property type="molecule type" value="Genomic_DNA"/>
</dbReference>
<reference evidence="3" key="2">
    <citation type="submission" date="2015-01" db="EMBL/GenBank/DDBJ databases">
        <title>Evolutionary Origins and Diversification of the Mycorrhizal Mutualists.</title>
        <authorList>
            <consortium name="DOE Joint Genome Institute"/>
            <consortium name="Mycorrhizal Genomics Consortium"/>
            <person name="Kohler A."/>
            <person name="Kuo A."/>
            <person name="Nagy L.G."/>
            <person name="Floudas D."/>
            <person name="Copeland A."/>
            <person name="Barry K.W."/>
            <person name="Cichocki N."/>
            <person name="Veneault-Fourrey C."/>
            <person name="LaButti K."/>
            <person name="Lindquist E.A."/>
            <person name="Lipzen A."/>
            <person name="Lundell T."/>
            <person name="Morin E."/>
            <person name="Murat C."/>
            <person name="Riley R."/>
            <person name="Ohm R."/>
            <person name="Sun H."/>
            <person name="Tunlid A."/>
            <person name="Henrissat B."/>
            <person name="Grigoriev I.V."/>
            <person name="Hibbett D.S."/>
            <person name="Martin F."/>
        </authorList>
    </citation>
    <scope>NUCLEOTIDE SEQUENCE [LARGE SCALE GENOMIC DNA]</scope>
    <source>
        <strain evidence="3">h7</strain>
    </source>
</reference>
<keyword evidence="3" id="KW-1185">Reference proteome</keyword>
<accession>A0A0C3CNR4</accession>
<feature type="signal peptide" evidence="1">
    <location>
        <begin position="1"/>
        <end position="23"/>
    </location>
</feature>
<reference evidence="2 3" key="1">
    <citation type="submission" date="2014-04" db="EMBL/GenBank/DDBJ databases">
        <authorList>
            <consortium name="DOE Joint Genome Institute"/>
            <person name="Kuo A."/>
            <person name="Gay G."/>
            <person name="Dore J."/>
            <person name="Kohler A."/>
            <person name="Nagy L.G."/>
            <person name="Floudas D."/>
            <person name="Copeland A."/>
            <person name="Barry K.W."/>
            <person name="Cichocki N."/>
            <person name="Veneault-Fourrey C."/>
            <person name="LaButti K."/>
            <person name="Lindquist E.A."/>
            <person name="Lipzen A."/>
            <person name="Lundell T."/>
            <person name="Morin E."/>
            <person name="Murat C."/>
            <person name="Sun H."/>
            <person name="Tunlid A."/>
            <person name="Henrissat B."/>
            <person name="Grigoriev I.V."/>
            <person name="Hibbett D.S."/>
            <person name="Martin F."/>
            <person name="Nordberg H.P."/>
            <person name="Cantor M.N."/>
            <person name="Hua S.X."/>
        </authorList>
    </citation>
    <scope>NUCLEOTIDE SEQUENCE [LARGE SCALE GENOMIC DNA]</scope>
    <source>
        <strain evidence="3">h7</strain>
    </source>
</reference>
<dbReference type="AlphaFoldDB" id="A0A0C3CNR4"/>
<dbReference type="OrthoDB" id="2954591at2759"/>
<name>A0A0C3CNR4_HEBCY</name>
<dbReference type="Proteomes" id="UP000053424">
    <property type="component" value="Unassembled WGS sequence"/>
</dbReference>
<organism evidence="2 3">
    <name type="scientific">Hebeloma cylindrosporum</name>
    <dbReference type="NCBI Taxonomy" id="76867"/>
    <lineage>
        <taxon>Eukaryota</taxon>
        <taxon>Fungi</taxon>
        <taxon>Dikarya</taxon>
        <taxon>Basidiomycota</taxon>
        <taxon>Agaricomycotina</taxon>
        <taxon>Agaricomycetes</taxon>
        <taxon>Agaricomycetidae</taxon>
        <taxon>Agaricales</taxon>
        <taxon>Agaricineae</taxon>
        <taxon>Hymenogastraceae</taxon>
        <taxon>Hebeloma</taxon>
    </lineage>
</organism>
<proteinExistence type="predicted"/>
<protein>
    <recommendedName>
        <fullName evidence="4">Secreted protein</fullName>
    </recommendedName>
</protein>
<sequence length="127" mass="13487">MIYTGRLAQILTTIALFVNVAHAGVGDCHPYPGAVAADCLKLISDNLNNDTQLSCANGPVTISYQNCVMVTRCTEGPADFTTDDVVRRSLTAIGACALSDYGSISGNYITDDGVKTCYLYPGHESRC</sequence>
<evidence type="ECO:0000313" key="3">
    <source>
        <dbReference type="Proteomes" id="UP000053424"/>
    </source>
</evidence>
<dbReference type="HOGENOM" id="CLU_141149_0_0_1"/>
<feature type="chain" id="PRO_5002162644" description="Secreted protein" evidence="1">
    <location>
        <begin position="24"/>
        <end position="127"/>
    </location>
</feature>
<evidence type="ECO:0000256" key="1">
    <source>
        <dbReference type="SAM" id="SignalP"/>
    </source>
</evidence>
<evidence type="ECO:0008006" key="4">
    <source>
        <dbReference type="Google" id="ProtNLM"/>
    </source>
</evidence>
<keyword evidence="1" id="KW-0732">Signal</keyword>